<accession>A0ACC1S9H5</accession>
<name>A0ACC1S9H5_9HYPO</name>
<dbReference type="EMBL" id="JANRMS010000748">
    <property type="protein sequence ID" value="KAJ3534912.1"/>
    <property type="molecule type" value="Genomic_DNA"/>
</dbReference>
<protein>
    <submittedName>
        <fullName evidence="1">Uncharacterized protein</fullName>
    </submittedName>
</protein>
<gene>
    <name evidence="1" type="ORF">NM208_g7347</name>
</gene>
<sequence>MVPPDIDSVETPYTFIQAAQAVATAQMIGLHQDPSRWSIAPWEKKLRRKLWWASYYTDCWSAVCHGNPPHIAPDSFTTPPPDLDDLRSDEDLPEDLCHLVDPEDVTFRVSDGARFLEMITIARDMRAILDCSCGVKTNAQTRTQLLPIREKLKEWPSLVPSCLSIGPYGHNGPLHLSFYATQVLLFRGLMWPATRAAKITPGSSLRQWLSTALAEFELFVTFMAYISEEELTRFWGRRMSKLPVQGSFSPWLIDPDARSQLILCGNFLIYLFLLASEPRDIEAAYRLLEKFHQALQRLGSTTDKAAEVLLRPVILRIESFFLQATELIKHGRTVVIEPTGMTG</sequence>
<organism evidence="1 2">
    <name type="scientific">Fusarium decemcellulare</name>
    <dbReference type="NCBI Taxonomy" id="57161"/>
    <lineage>
        <taxon>Eukaryota</taxon>
        <taxon>Fungi</taxon>
        <taxon>Dikarya</taxon>
        <taxon>Ascomycota</taxon>
        <taxon>Pezizomycotina</taxon>
        <taxon>Sordariomycetes</taxon>
        <taxon>Hypocreomycetidae</taxon>
        <taxon>Hypocreales</taxon>
        <taxon>Nectriaceae</taxon>
        <taxon>Fusarium</taxon>
        <taxon>Fusarium decemcellulare species complex</taxon>
    </lineage>
</organism>
<dbReference type="Proteomes" id="UP001148629">
    <property type="component" value="Unassembled WGS sequence"/>
</dbReference>
<proteinExistence type="predicted"/>
<comment type="caution">
    <text evidence="1">The sequence shown here is derived from an EMBL/GenBank/DDBJ whole genome shotgun (WGS) entry which is preliminary data.</text>
</comment>
<evidence type="ECO:0000313" key="2">
    <source>
        <dbReference type="Proteomes" id="UP001148629"/>
    </source>
</evidence>
<evidence type="ECO:0000313" key="1">
    <source>
        <dbReference type="EMBL" id="KAJ3534912.1"/>
    </source>
</evidence>
<keyword evidence="2" id="KW-1185">Reference proteome</keyword>
<reference evidence="1" key="1">
    <citation type="submission" date="2022-08" db="EMBL/GenBank/DDBJ databases">
        <title>Genome Sequence of Fusarium decemcellulare.</title>
        <authorList>
            <person name="Buettner E."/>
        </authorList>
    </citation>
    <scope>NUCLEOTIDE SEQUENCE</scope>
    <source>
        <strain evidence="1">Babe19</strain>
    </source>
</reference>